<reference evidence="2" key="1">
    <citation type="journal article" date="2008" name="Nat. Genet.">
        <title>The Pristionchus pacificus genome provides a unique perspective on nematode lifestyle and parasitism.</title>
        <authorList>
            <person name="Dieterich C."/>
            <person name="Clifton S.W."/>
            <person name="Schuster L.N."/>
            <person name="Chinwalla A."/>
            <person name="Delehaunty K."/>
            <person name="Dinkelacker I."/>
            <person name="Fulton L."/>
            <person name="Fulton R."/>
            <person name="Godfrey J."/>
            <person name="Minx P."/>
            <person name="Mitreva M."/>
            <person name="Roeseler W."/>
            <person name="Tian H."/>
            <person name="Witte H."/>
            <person name="Yang S.P."/>
            <person name="Wilson R.K."/>
            <person name="Sommer R.J."/>
        </authorList>
    </citation>
    <scope>NUCLEOTIDE SEQUENCE [LARGE SCALE GENOMIC DNA]</scope>
    <source>
        <strain evidence="2">PS312</strain>
    </source>
</reference>
<protein>
    <submittedName>
        <fullName evidence="1">Integrase_H2C2 domain-containing protein</fullName>
    </submittedName>
</protein>
<proteinExistence type="predicted"/>
<evidence type="ECO:0000313" key="2">
    <source>
        <dbReference type="Proteomes" id="UP000005239"/>
    </source>
</evidence>
<name>A0A2A6CH82_PRIPA</name>
<dbReference type="OrthoDB" id="413122at2759"/>
<accession>A0A8R1UQF8</accession>
<dbReference type="Gene3D" id="1.10.340.70">
    <property type="match status" value="1"/>
</dbReference>
<sequence length="177" mass="20686">MKKEGSDYTSWSDLKDILEGNRNMPLDANLESDDRLKREAANQITKFEQLERWNKLLHEDEISKEIMSRLDEVEKGNKKPEDEIRVHSKCFTLADWTIDEGLLYLWAKDGSKLLYIPEVERSKLVKRIHENPLTGHVSGPRLVKQLQKEVWWPGMEKDVPSEVKKCKKCLVANPSKR</sequence>
<keyword evidence="2" id="KW-1185">Reference proteome</keyword>
<dbReference type="FunFam" id="1.10.340.70:FF:000001">
    <property type="entry name" value="Retrovirus-related Pol polyprotein from transposon gypsy-like Protein"/>
    <property type="match status" value="1"/>
</dbReference>
<evidence type="ECO:0000313" key="1">
    <source>
        <dbReference type="EnsemblMetazoa" id="PPA38109.1"/>
    </source>
</evidence>
<accession>A0A2A6CH82</accession>
<organism evidence="1 2">
    <name type="scientific">Pristionchus pacificus</name>
    <name type="common">Parasitic nematode worm</name>
    <dbReference type="NCBI Taxonomy" id="54126"/>
    <lineage>
        <taxon>Eukaryota</taxon>
        <taxon>Metazoa</taxon>
        <taxon>Ecdysozoa</taxon>
        <taxon>Nematoda</taxon>
        <taxon>Chromadorea</taxon>
        <taxon>Rhabditida</taxon>
        <taxon>Rhabditina</taxon>
        <taxon>Diplogasteromorpha</taxon>
        <taxon>Diplogasteroidea</taxon>
        <taxon>Neodiplogasteridae</taxon>
        <taxon>Pristionchus</taxon>
    </lineage>
</organism>
<dbReference type="Proteomes" id="UP000005239">
    <property type="component" value="Unassembled WGS sequence"/>
</dbReference>
<dbReference type="InterPro" id="IPR041588">
    <property type="entry name" value="Integrase_H2C2"/>
</dbReference>
<dbReference type="AlphaFoldDB" id="A0A2A6CH82"/>
<reference evidence="1" key="2">
    <citation type="submission" date="2022-06" db="UniProtKB">
        <authorList>
            <consortium name="EnsemblMetazoa"/>
        </authorList>
    </citation>
    <scope>IDENTIFICATION</scope>
    <source>
        <strain evidence="1">PS312</strain>
    </source>
</reference>
<gene>
    <name evidence="1" type="primary">WBGene00276478</name>
</gene>
<dbReference type="EnsemblMetazoa" id="PPA38109.1">
    <property type="protein sequence ID" value="PPA38109.1"/>
    <property type="gene ID" value="WBGene00276478"/>
</dbReference>
<dbReference type="Pfam" id="PF17921">
    <property type="entry name" value="Integrase_H2C2"/>
    <property type="match status" value="1"/>
</dbReference>